<organism evidence="9 10">
    <name type="scientific">Neoarthrinium moseri</name>
    <dbReference type="NCBI Taxonomy" id="1658444"/>
    <lineage>
        <taxon>Eukaryota</taxon>
        <taxon>Fungi</taxon>
        <taxon>Dikarya</taxon>
        <taxon>Ascomycota</taxon>
        <taxon>Pezizomycotina</taxon>
        <taxon>Sordariomycetes</taxon>
        <taxon>Xylariomycetidae</taxon>
        <taxon>Amphisphaeriales</taxon>
        <taxon>Apiosporaceae</taxon>
        <taxon>Neoarthrinium</taxon>
    </lineage>
</organism>
<evidence type="ECO:0000256" key="8">
    <source>
        <dbReference type="RuleBase" id="RU000461"/>
    </source>
</evidence>
<dbReference type="InterPro" id="IPR036396">
    <property type="entry name" value="Cyt_P450_sf"/>
</dbReference>
<keyword evidence="5 7" id="KW-0408">Iron</keyword>
<dbReference type="PANTHER" id="PTHR24305:SF166">
    <property type="entry name" value="CYTOCHROME P450 12A4, MITOCHONDRIAL-RELATED"/>
    <property type="match status" value="1"/>
</dbReference>
<evidence type="ECO:0000256" key="2">
    <source>
        <dbReference type="ARBA" id="ARBA00010617"/>
    </source>
</evidence>
<dbReference type="GO" id="GO:0005506">
    <property type="term" value="F:iron ion binding"/>
    <property type="evidence" value="ECO:0007669"/>
    <property type="project" value="InterPro"/>
</dbReference>
<dbReference type="PRINTS" id="PR00465">
    <property type="entry name" value="EP450IV"/>
</dbReference>
<name>A0A9P9WYY5_9PEZI</name>
<dbReference type="GO" id="GO:0020037">
    <property type="term" value="F:heme binding"/>
    <property type="evidence" value="ECO:0007669"/>
    <property type="project" value="InterPro"/>
</dbReference>
<reference evidence="9" key="1">
    <citation type="submission" date="2021-03" db="EMBL/GenBank/DDBJ databases">
        <title>Revisited historic fungal species revealed as producer of novel bioactive compounds through whole genome sequencing and comparative genomics.</title>
        <authorList>
            <person name="Vignolle G.A."/>
            <person name="Hochenegger N."/>
            <person name="Mach R.L."/>
            <person name="Mach-Aigner A.R."/>
            <person name="Javad Rahimi M."/>
            <person name="Salim K.A."/>
            <person name="Chan C.M."/>
            <person name="Lim L.B.L."/>
            <person name="Cai F."/>
            <person name="Druzhinina I.S."/>
            <person name="U'Ren J.M."/>
            <person name="Derntl C."/>
        </authorList>
    </citation>
    <scope>NUCLEOTIDE SEQUENCE</scope>
    <source>
        <strain evidence="9">TUCIM 5799</strain>
    </source>
</reference>
<evidence type="ECO:0000313" key="9">
    <source>
        <dbReference type="EMBL" id="KAI1881831.1"/>
    </source>
</evidence>
<dbReference type="SUPFAM" id="SSF48264">
    <property type="entry name" value="Cytochrome P450"/>
    <property type="match status" value="1"/>
</dbReference>
<comment type="cofactor">
    <cofactor evidence="1 7">
        <name>heme</name>
        <dbReference type="ChEBI" id="CHEBI:30413"/>
    </cofactor>
</comment>
<comment type="similarity">
    <text evidence="2 8">Belongs to the cytochrome P450 family.</text>
</comment>
<evidence type="ECO:0000256" key="7">
    <source>
        <dbReference type="PIRSR" id="PIRSR602403-1"/>
    </source>
</evidence>
<dbReference type="Proteomes" id="UP000829685">
    <property type="component" value="Unassembled WGS sequence"/>
</dbReference>
<dbReference type="Pfam" id="PF00067">
    <property type="entry name" value="p450"/>
    <property type="match status" value="1"/>
</dbReference>
<keyword evidence="6 8" id="KW-0503">Monooxygenase</keyword>
<dbReference type="AlphaFoldDB" id="A0A9P9WYY5"/>
<comment type="caution">
    <text evidence="9">The sequence shown here is derived from an EMBL/GenBank/DDBJ whole genome shotgun (WGS) entry which is preliminary data.</text>
</comment>
<keyword evidence="4 7" id="KW-0479">Metal-binding</keyword>
<dbReference type="PROSITE" id="PS00086">
    <property type="entry name" value="CYTOCHROME_P450"/>
    <property type="match status" value="1"/>
</dbReference>
<feature type="binding site" description="axial binding residue" evidence="7">
    <location>
        <position position="507"/>
    </location>
    <ligand>
        <name>heme</name>
        <dbReference type="ChEBI" id="CHEBI:30413"/>
    </ligand>
    <ligandPart>
        <name>Fe</name>
        <dbReference type="ChEBI" id="CHEBI:18248"/>
    </ligandPart>
</feature>
<sequence>MDVTICGGLAVVETSLIRLLWPHHEVGVDSPYGIFTRHAWTIFLAQYLALKYYRIFLYHKYFSPLRHVPGPTNNHFFLGQTINLLKAETPTTLYVQWMKQFPDAPFIRYLSIANTEVLVPNNINAHKEVLQTQCYSFSKSKFFLRIVREVAGHGLILMEGDEHRAHRKMLGGSFSLQNIRKLEPIFKEKAKDICRFFEETIKNSNGMTGSFDCTNTFSKAILDIMGSAILGVDLNYVKPGEVHDQRQDGVAGRKQNGLRDRCTFHEAYDLFFSPGTVGKLLLFMNGWVPTRWLPLEANREFLSAMDWLNEVLTTIIRDRYRVIRAAMQDGTYEQKDSRDFVTFVVEESIRGGTAQMIGEKEFLGHILEFMAAGHDTSANMLSWSCYIMATNHSIQDRLREEIGSLSAEPSFVEMDKLPYLENFVKEALRMYSPSTTYHREANHDLTIEGIHIPKGTPLDLCPSVTHSNPTIWGADADSADPTRWEHLNAQQASPYAFEAFSNGPRICIGKQFAQFEIKTILVEMVRNYRFLTVEHPFKVENPGFTLRPGGLEVRIEKI</sequence>
<proteinExistence type="inferred from homology"/>
<evidence type="ECO:0008006" key="11">
    <source>
        <dbReference type="Google" id="ProtNLM"/>
    </source>
</evidence>
<dbReference type="InterPro" id="IPR050121">
    <property type="entry name" value="Cytochrome_P450_monoxygenase"/>
</dbReference>
<gene>
    <name evidence="9" type="ORF">JX265_000657</name>
</gene>
<keyword evidence="8" id="KW-0560">Oxidoreductase</keyword>
<dbReference type="InterPro" id="IPR017972">
    <property type="entry name" value="Cyt_P450_CS"/>
</dbReference>
<dbReference type="InterPro" id="IPR001128">
    <property type="entry name" value="Cyt_P450"/>
</dbReference>
<keyword evidence="3 7" id="KW-0349">Heme</keyword>
<evidence type="ECO:0000256" key="3">
    <source>
        <dbReference type="ARBA" id="ARBA00022617"/>
    </source>
</evidence>
<evidence type="ECO:0000256" key="6">
    <source>
        <dbReference type="ARBA" id="ARBA00023033"/>
    </source>
</evidence>
<evidence type="ECO:0000256" key="4">
    <source>
        <dbReference type="ARBA" id="ARBA00022723"/>
    </source>
</evidence>
<evidence type="ECO:0000256" key="5">
    <source>
        <dbReference type="ARBA" id="ARBA00023004"/>
    </source>
</evidence>
<evidence type="ECO:0000256" key="1">
    <source>
        <dbReference type="ARBA" id="ARBA00001971"/>
    </source>
</evidence>
<dbReference type="Gene3D" id="1.10.630.10">
    <property type="entry name" value="Cytochrome P450"/>
    <property type="match status" value="1"/>
</dbReference>
<evidence type="ECO:0000313" key="10">
    <source>
        <dbReference type="Proteomes" id="UP000829685"/>
    </source>
</evidence>
<keyword evidence="10" id="KW-1185">Reference proteome</keyword>
<dbReference type="PRINTS" id="PR00385">
    <property type="entry name" value="P450"/>
</dbReference>
<dbReference type="GO" id="GO:0004497">
    <property type="term" value="F:monooxygenase activity"/>
    <property type="evidence" value="ECO:0007669"/>
    <property type="project" value="UniProtKB-KW"/>
</dbReference>
<dbReference type="InterPro" id="IPR002403">
    <property type="entry name" value="Cyt_P450_E_grp-IV"/>
</dbReference>
<protein>
    <recommendedName>
        <fullName evidence="11">Cytochrome P450</fullName>
    </recommendedName>
</protein>
<dbReference type="EMBL" id="JAFIMR010000001">
    <property type="protein sequence ID" value="KAI1881831.1"/>
    <property type="molecule type" value="Genomic_DNA"/>
</dbReference>
<dbReference type="GO" id="GO:0016705">
    <property type="term" value="F:oxidoreductase activity, acting on paired donors, with incorporation or reduction of molecular oxygen"/>
    <property type="evidence" value="ECO:0007669"/>
    <property type="project" value="InterPro"/>
</dbReference>
<dbReference type="PANTHER" id="PTHR24305">
    <property type="entry name" value="CYTOCHROME P450"/>
    <property type="match status" value="1"/>
</dbReference>
<accession>A0A9P9WYY5</accession>